<evidence type="ECO:0000313" key="6">
    <source>
        <dbReference type="EMBL" id="AYE61985.1"/>
    </source>
</evidence>
<dbReference type="EMBL" id="CP017982">
    <property type="protein sequence ID" value="AYE61985.1"/>
    <property type="molecule type" value="Genomic_DNA"/>
</dbReference>
<evidence type="ECO:0000256" key="3">
    <source>
        <dbReference type="ARBA" id="ARBA00023125"/>
    </source>
</evidence>
<dbReference type="InterPro" id="IPR002104">
    <property type="entry name" value="Integrase_catalytic"/>
</dbReference>
<dbReference type="GO" id="GO:0003677">
    <property type="term" value="F:DNA binding"/>
    <property type="evidence" value="ECO:0007669"/>
    <property type="project" value="UniProtKB-KW"/>
</dbReference>
<evidence type="ECO:0000313" key="7">
    <source>
        <dbReference type="Proteomes" id="UP000267794"/>
    </source>
</evidence>
<evidence type="ECO:0000259" key="5">
    <source>
        <dbReference type="PROSITE" id="PS51898"/>
    </source>
</evidence>
<dbReference type="SUPFAM" id="SSF56349">
    <property type="entry name" value="DNA breaking-rejoining enzymes"/>
    <property type="match status" value="1"/>
</dbReference>
<dbReference type="Gene3D" id="1.10.150.130">
    <property type="match status" value="1"/>
</dbReference>
<dbReference type="AlphaFoldDB" id="A0A386RFC8"/>
<feature type="domain" description="Tyr recombinase" evidence="5">
    <location>
        <begin position="174"/>
        <end position="375"/>
    </location>
</feature>
<dbReference type="Gene3D" id="1.10.443.10">
    <property type="entry name" value="Intergrase catalytic core"/>
    <property type="match status" value="1"/>
</dbReference>
<dbReference type="Pfam" id="PF14657">
    <property type="entry name" value="Arm-DNA-bind_4"/>
    <property type="match status" value="1"/>
</dbReference>
<reference evidence="6 7" key="1">
    <citation type="submission" date="2016-10" db="EMBL/GenBank/DDBJ databases">
        <title>Complete genomic sequencing of Lactobacillus helveticus LH99 and comparative genome analysis.</title>
        <authorList>
            <person name="Li N."/>
            <person name="You C."/>
            <person name="Liu Z."/>
        </authorList>
    </citation>
    <scope>NUCLEOTIDE SEQUENCE [LARGE SCALE GENOMIC DNA]</scope>
    <source>
        <strain evidence="6 7">LH99</strain>
    </source>
</reference>
<accession>A0A386RFC8</accession>
<dbReference type="Pfam" id="PF14659">
    <property type="entry name" value="Phage_int_SAM_3"/>
    <property type="match status" value="1"/>
</dbReference>
<dbReference type="PROSITE" id="PS51898">
    <property type="entry name" value="TYR_RECOMBINASE"/>
    <property type="match status" value="1"/>
</dbReference>
<dbReference type="CDD" id="cd01189">
    <property type="entry name" value="INT_ICEBs1_C_like"/>
    <property type="match status" value="1"/>
</dbReference>
<sequence length="383" mass="45010">MNNDIKEYTTPSGEKRYKFLIYVGKDETTGNTIQIKKQGFRTQEQALESYLNYKLKVVRGEYVPVTKRKLRLNDLYKMWVKLYKRTVQESTFVSTEKIFKNHILKQLGNIYLNKLTVSQCQNAVNMWADVAPKTFKRFVFYASKLINYGITMELMKKNPMKKVILPKIERDNKKFDNFYSKDELNTFLNDAKQYNFRYFMFFRLLAYSGMRKGECLALKWSDIDFKNNTIDINKSLASGENNRLYLSPCKTSNSVRTLDMDTETMHYLKEWRTKQQKEMLKLGLNFLSNDNLVFANSEGNYTVLSKPQRWDNAICKKFGLRHIKVHGFRHTHASLLFDAGVSMKDVKERLGHSDITTTMNIYTHVTENKAKETANSFAKFMQS</sequence>
<name>A0A386RFC8_LACHE</name>
<dbReference type="InterPro" id="IPR013762">
    <property type="entry name" value="Integrase-like_cat_sf"/>
</dbReference>
<dbReference type="RefSeq" id="WP_120357563.1">
    <property type="nucleotide sequence ID" value="NZ_CP017982.1"/>
</dbReference>
<dbReference type="GO" id="GO:0015074">
    <property type="term" value="P:DNA integration"/>
    <property type="evidence" value="ECO:0007669"/>
    <property type="project" value="UniProtKB-KW"/>
</dbReference>
<dbReference type="Pfam" id="PF00589">
    <property type="entry name" value="Phage_integrase"/>
    <property type="match status" value="1"/>
</dbReference>
<dbReference type="InterPro" id="IPR011010">
    <property type="entry name" value="DNA_brk_join_enz"/>
</dbReference>
<dbReference type="InterPro" id="IPR028259">
    <property type="entry name" value="AP2-like_int_N"/>
</dbReference>
<evidence type="ECO:0000256" key="2">
    <source>
        <dbReference type="ARBA" id="ARBA00022908"/>
    </source>
</evidence>
<keyword evidence="2" id="KW-0229">DNA integration</keyword>
<dbReference type="PANTHER" id="PTHR30349">
    <property type="entry name" value="PHAGE INTEGRASE-RELATED"/>
    <property type="match status" value="1"/>
</dbReference>
<evidence type="ECO:0000256" key="1">
    <source>
        <dbReference type="ARBA" id="ARBA00008857"/>
    </source>
</evidence>
<protein>
    <submittedName>
        <fullName evidence="6">Integrase</fullName>
    </submittedName>
</protein>
<dbReference type="PANTHER" id="PTHR30349:SF64">
    <property type="entry name" value="PROPHAGE INTEGRASE INTD-RELATED"/>
    <property type="match status" value="1"/>
</dbReference>
<dbReference type="InterPro" id="IPR004107">
    <property type="entry name" value="Integrase_SAM-like_N"/>
</dbReference>
<comment type="similarity">
    <text evidence="1">Belongs to the 'phage' integrase family.</text>
</comment>
<proteinExistence type="inferred from homology"/>
<gene>
    <name evidence="6" type="ORF">BC335_1571</name>
</gene>
<dbReference type="GO" id="GO:0006310">
    <property type="term" value="P:DNA recombination"/>
    <property type="evidence" value="ECO:0007669"/>
    <property type="project" value="UniProtKB-KW"/>
</dbReference>
<keyword evidence="3" id="KW-0238">DNA-binding</keyword>
<dbReference type="InterPro" id="IPR050090">
    <property type="entry name" value="Tyrosine_recombinase_XerCD"/>
</dbReference>
<dbReference type="InterPro" id="IPR010998">
    <property type="entry name" value="Integrase_recombinase_N"/>
</dbReference>
<dbReference type="Proteomes" id="UP000267794">
    <property type="component" value="Chromosome"/>
</dbReference>
<organism evidence="6 7">
    <name type="scientific">Lactobacillus helveticus</name>
    <name type="common">Lactobacillus suntoryeus</name>
    <dbReference type="NCBI Taxonomy" id="1587"/>
    <lineage>
        <taxon>Bacteria</taxon>
        <taxon>Bacillati</taxon>
        <taxon>Bacillota</taxon>
        <taxon>Bacilli</taxon>
        <taxon>Lactobacillales</taxon>
        <taxon>Lactobacillaceae</taxon>
        <taxon>Lactobacillus</taxon>
    </lineage>
</organism>
<keyword evidence="4" id="KW-0233">DNA recombination</keyword>
<evidence type="ECO:0000256" key="4">
    <source>
        <dbReference type="ARBA" id="ARBA00023172"/>
    </source>
</evidence>